<dbReference type="OrthoDB" id="9812921at2"/>
<reference evidence="4" key="1">
    <citation type="submission" date="2016-10" db="EMBL/GenBank/DDBJ databases">
        <authorList>
            <person name="de Groot N.N."/>
        </authorList>
    </citation>
    <scope>NUCLEOTIDE SEQUENCE [LARGE SCALE GENOMIC DNA]</scope>
    <source>
        <strain evidence="4">10nlg</strain>
    </source>
</reference>
<evidence type="ECO:0000256" key="1">
    <source>
        <dbReference type="ARBA" id="ARBA00022801"/>
    </source>
</evidence>
<dbReference type="Proteomes" id="UP000199318">
    <property type="component" value="Unassembled WGS sequence"/>
</dbReference>
<evidence type="ECO:0000313" key="3">
    <source>
        <dbReference type="EMBL" id="SES13855.1"/>
    </source>
</evidence>
<dbReference type="GO" id="GO:0006508">
    <property type="term" value="P:proteolysis"/>
    <property type="evidence" value="ECO:0007669"/>
    <property type="project" value="InterPro"/>
</dbReference>
<gene>
    <name evidence="3" type="ORF">SAMN05444126_11639</name>
</gene>
<dbReference type="InterPro" id="IPR001375">
    <property type="entry name" value="Peptidase_S9_cat"/>
</dbReference>
<dbReference type="Pfam" id="PF00326">
    <property type="entry name" value="Peptidase_S9"/>
    <property type="match status" value="1"/>
</dbReference>
<dbReference type="STRING" id="1464123.SAMN05444126_11639"/>
<dbReference type="Gene3D" id="3.40.50.1820">
    <property type="entry name" value="alpha/beta hydrolase"/>
    <property type="match status" value="1"/>
</dbReference>
<sequence>MTRVMRSEQLVSSSARFLLHEITYRSGDCRVKGLLVTPQHKNCGEGILYLRGGIKHIGMVRIPRLTQFANEGFTVFAPYYRGNEGGEGEEDFGGRDREDAFSGFDVLQEYLTGKATIHIVGFSRGGIMAGLTAVNRVSASVTFWGGVADCFLMYQERPDLRKMLRRTFSGPPEQSAEIYKERSPLYFAERISCPIFIIHGTHDKHVSFRHAAELNETLLKLGKDVSFRALYGQSHRMKASDQLAETKRLCRQLKQ</sequence>
<evidence type="ECO:0000259" key="2">
    <source>
        <dbReference type="Pfam" id="PF00326"/>
    </source>
</evidence>
<organism evidence="3 4">
    <name type="scientific">Salisediminibacterium halotolerans</name>
    <dbReference type="NCBI Taxonomy" id="517425"/>
    <lineage>
        <taxon>Bacteria</taxon>
        <taxon>Bacillati</taxon>
        <taxon>Bacillota</taxon>
        <taxon>Bacilli</taxon>
        <taxon>Bacillales</taxon>
        <taxon>Bacillaceae</taxon>
        <taxon>Salisediminibacterium</taxon>
    </lineage>
</organism>
<dbReference type="PANTHER" id="PTHR42776">
    <property type="entry name" value="SERINE PEPTIDASE S9 FAMILY MEMBER"/>
    <property type="match status" value="1"/>
</dbReference>
<feature type="domain" description="Peptidase S9 prolyl oligopeptidase catalytic" evidence="2">
    <location>
        <begin position="67"/>
        <end position="243"/>
    </location>
</feature>
<dbReference type="SUPFAM" id="SSF53474">
    <property type="entry name" value="alpha/beta-Hydrolases"/>
    <property type="match status" value="1"/>
</dbReference>
<comment type="caution">
    <text evidence="3">The sequence shown here is derived from an EMBL/GenBank/DDBJ whole genome shotgun (WGS) entry which is preliminary data.</text>
</comment>
<dbReference type="InterPro" id="IPR029058">
    <property type="entry name" value="AB_hydrolase_fold"/>
</dbReference>
<dbReference type="RefSeq" id="WP_093073269.1">
    <property type="nucleotide sequence ID" value="NZ_FOGV01000016.1"/>
</dbReference>
<dbReference type="PANTHER" id="PTHR42776:SF27">
    <property type="entry name" value="DIPEPTIDYL PEPTIDASE FAMILY MEMBER 6"/>
    <property type="match status" value="1"/>
</dbReference>
<dbReference type="AlphaFoldDB" id="A0A1H9UWK8"/>
<dbReference type="EMBL" id="FOGV01000016">
    <property type="protein sequence ID" value="SES13855.1"/>
    <property type="molecule type" value="Genomic_DNA"/>
</dbReference>
<evidence type="ECO:0000313" key="4">
    <source>
        <dbReference type="Proteomes" id="UP000199318"/>
    </source>
</evidence>
<proteinExistence type="predicted"/>
<dbReference type="GO" id="GO:0004252">
    <property type="term" value="F:serine-type endopeptidase activity"/>
    <property type="evidence" value="ECO:0007669"/>
    <property type="project" value="TreeGrafter"/>
</dbReference>
<protein>
    <submittedName>
        <fullName evidence="3">Prolyl oligopeptidase family protein</fullName>
    </submittedName>
</protein>
<keyword evidence="4" id="KW-1185">Reference proteome</keyword>
<name>A0A1H9UWK8_9BACI</name>
<accession>A0A1H9UWK8</accession>
<keyword evidence="1" id="KW-0378">Hydrolase</keyword>